<accession>A0A7S3L7U5</accession>
<feature type="compositionally biased region" description="Polar residues" evidence="1">
    <location>
        <begin position="1"/>
        <end position="13"/>
    </location>
</feature>
<feature type="compositionally biased region" description="Polar residues" evidence="1">
    <location>
        <begin position="36"/>
        <end position="58"/>
    </location>
</feature>
<reference evidence="2" key="1">
    <citation type="submission" date="2021-01" db="EMBL/GenBank/DDBJ databases">
        <authorList>
            <person name="Corre E."/>
            <person name="Pelletier E."/>
            <person name="Niang G."/>
            <person name="Scheremetjew M."/>
            <person name="Finn R."/>
            <person name="Kale V."/>
            <person name="Holt S."/>
            <person name="Cochrane G."/>
            <person name="Meng A."/>
            <person name="Brown T."/>
            <person name="Cohen L."/>
        </authorList>
    </citation>
    <scope>NUCLEOTIDE SEQUENCE</scope>
    <source>
        <strain evidence="2">CCMP127</strain>
    </source>
</reference>
<dbReference type="AlphaFoldDB" id="A0A7S3L7U5"/>
<organism evidence="2">
    <name type="scientific">Amphora coffeiformis</name>
    <dbReference type="NCBI Taxonomy" id="265554"/>
    <lineage>
        <taxon>Eukaryota</taxon>
        <taxon>Sar</taxon>
        <taxon>Stramenopiles</taxon>
        <taxon>Ochrophyta</taxon>
        <taxon>Bacillariophyta</taxon>
        <taxon>Bacillariophyceae</taxon>
        <taxon>Bacillariophycidae</taxon>
        <taxon>Thalassiophysales</taxon>
        <taxon>Catenulaceae</taxon>
        <taxon>Amphora</taxon>
    </lineage>
</organism>
<proteinExistence type="predicted"/>
<sequence length="213" mass="23348">MDNTTTLSLTHSFQGGKRKRKEALTRTSNKAREQSSSDTPNGMTDNAPNNPAKTTATSDRLGATMNNQASGVNNPASVANSRTLEEELALKEAEVDLQIAKAISAADEAASDAAKAASAATKRHPMLLKWFRRVFIPSKFFDVFDLRWSLLSPTVVPTNRLLKASRQLLKICSQLDQSETEKLRTLQGLFSTTYANEAQVREFKAVRKDATSS</sequence>
<protein>
    <submittedName>
        <fullName evidence="2">Uncharacterized protein</fullName>
    </submittedName>
</protein>
<name>A0A7S3L7U5_9STRA</name>
<feature type="region of interest" description="Disordered" evidence="1">
    <location>
        <begin position="1"/>
        <end position="58"/>
    </location>
</feature>
<dbReference type="EMBL" id="HBIM01014269">
    <property type="protein sequence ID" value="CAE0414241.1"/>
    <property type="molecule type" value="Transcribed_RNA"/>
</dbReference>
<evidence type="ECO:0000256" key="1">
    <source>
        <dbReference type="SAM" id="MobiDB-lite"/>
    </source>
</evidence>
<gene>
    <name evidence="2" type="ORF">ACOF00016_LOCUS11484</name>
</gene>
<evidence type="ECO:0000313" key="2">
    <source>
        <dbReference type="EMBL" id="CAE0414241.1"/>
    </source>
</evidence>